<evidence type="ECO:0000313" key="2">
    <source>
        <dbReference type="EMBL" id="MCK0536740.1"/>
    </source>
</evidence>
<feature type="transmembrane region" description="Helical" evidence="1">
    <location>
        <begin position="6"/>
        <end position="33"/>
    </location>
</feature>
<keyword evidence="1" id="KW-0472">Membrane</keyword>
<reference evidence="2" key="1">
    <citation type="submission" date="2022-04" db="EMBL/GenBank/DDBJ databases">
        <title>Alcanivorax sp. CY1518 draft genome sequence.</title>
        <authorList>
            <person name="Zhao G."/>
            <person name="An M."/>
        </authorList>
    </citation>
    <scope>NUCLEOTIDE SEQUENCE</scope>
    <source>
        <strain evidence="2">CY1518</strain>
    </source>
</reference>
<gene>
    <name evidence="2" type="ORF">MU846_03385</name>
</gene>
<name>A0ABT0E4J0_9GAMM</name>
<proteinExistence type="predicted"/>
<evidence type="ECO:0000256" key="1">
    <source>
        <dbReference type="SAM" id="Phobius"/>
    </source>
</evidence>
<feature type="transmembrane region" description="Helical" evidence="1">
    <location>
        <begin position="79"/>
        <end position="97"/>
    </location>
</feature>
<accession>A0ABT0E4J0</accession>
<evidence type="ECO:0000313" key="3">
    <source>
        <dbReference type="Proteomes" id="UP001165524"/>
    </source>
</evidence>
<sequence>MQSNTMALSSIVELVVISLGVFAGSLALSSILISVHKVKKGKVLIALHNIFYFFWIVLISIPMVVFMSRTPECESIHCLGLMVFSFIAILPSAFLFYKRGHFVNAKGCER</sequence>
<keyword evidence="1" id="KW-0812">Transmembrane</keyword>
<comment type="caution">
    <text evidence="2">The sequence shown here is derived from an EMBL/GenBank/DDBJ whole genome shotgun (WGS) entry which is preliminary data.</text>
</comment>
<keyword evidence="3" id="KW-1185">Reference proteome</keyword>
<dbReference type="EMBL" id="JALKII010000002">
    <property type="protein sequence ID" value="MCK0536740.1"/>
    <property type="molecule type" value="Genomic_DNA"/>
</dbReference>
<protein>
    <submittedName>
        <fullName evidence="2">Uncharacterized protein</fullName>
    </submittedName>
</protein>
<feature type="transmembrane region" description="Helical" evidence="1">
    <location>
        <begin position="45"/>
        <end position="67"/>
    </location>
</feature>
<keyword evidence="1" id="KW-1133">Transmembrane helix</keyword>
<dbReference type="Proteomes" id="UP001165524">
    <property type="component" value="Unassembled WGS sequence"/>
</dbReference>
<dbReference type="RefSeq" id="WP_246948429.1">
    <property type="nucleotide sequence ID" value="NZ_JALKII010000002.1"/>
</dbReference>
<organism evidence="2 3">
    <name type="scientific">Alcanivorax quisquiliarum</name>
    <dbReference type="NCBI Taxonomy" id="2933565"/>
    <lineage>
        <taxon>Bacteria</taxon>
        <taxon>Pseudomonadati</taxon>
        <taxon>Pseudomonadota</taxon>
        <taxon>Gammaproteobacteria</taxon>
        <taxon>Oceanospirillales</taxon>
        <taxon>Alcanivoracaceae</taxon>
        <taxon>Alcanivorax</taxon>
    </lineage>
</organism>